<dbReference type="InterPro" id="IPR041157">
    <property type="entry name" value="PUD1/2"/>
</dbReference>
<gene>
    <name evidence="2" type="ORF">C2L71_11640</name>
</gene>
<organism evidence="2 3">
    <name type="scientific">Enteroscipio rubneri</name>
    <dbReference type="NCBI Taxonomy" id="2070686"/>
    <lineage>
        <taxon>Bacteria</taxon>
        <taxon>Bacillati</taxon>
        <taxon>Actinomycetota</taxon>
        <taxon>Coriobacteriia</taxon>
        <taxon>Eggerthellales</taxon>
        <taxon>Eggerthellaceae</taxon>
        <taxon>Enteroscipio</taxon>
    </lineage>
</organism>
<dbReference type="RefSeq" id="WP_103265929.1">
    <property type="nucleotide sequence ID" value="NZ_CABMLE010000025.1"/>
</dbReference>
<name>A0A2K2U958_9ACTN</name>
<dbReference type="Proteomes" id="UP000236197">
    <property type="component" value="Unassembled WGS sequence"/>
</dbReference>
<sequence length="206" mass="21624">MSTPQVARVAIVNNTGARMEQVVLTHRFGDSDAVDILMWDQLDPGVQSSTKNVRFATGFGDTTNYDWWLLTWKTHNAAHEVVEHASAPSVFNMVGDYVIMGGEDAISSLKGVPALISSADPVKSASEFGGALTKLLFGGIARKVSKKAFKEHMLTSADAYNSVAPGAGPEVKVTVGEGTMTITSPSGTSKADCTTLAIPAALPAVP</sequence>
<evidence type="ECO:0000313" key="2">
    <source>
        <dbReference type="EMBL" id="PNV66728.1"/>
    </source>
</evidence>
<dbReference type="EMBL" id="PPEK01000025">
    <property type="protein sequence ID" value="PNV66728.1"/>
    <property type="molecule type" value="Genomic_DNA"/>
</dbReference>
<evidence type="ECO:0000313" key="3">
    <source>
        <dbReference type="Proteomes" id="UP000236197"/>
    </source>
</evidence>
<accession>A0A2K2U958</accession>
<protein>
    <recommendedName>
        <fullName evidence="1">Up-regulated in Daf-2 domain-containing protein</fullName>
    </recommendedName>
</protein>
<proteinExistence type="predicted"/>
<dbReference type="Pfam" id="PF18457">
    <property type="entry name" value="PUD1_2"/>
    <property type="match status" value="1"/>
</dbReference>
<dbReference type="Gene3D" id="2.60.40.3820">
    <property type="match status" value="2"/>
</dbReference>
<evidence type="ECO:0000259" key="1">
    <source>
        <dbReference type="Pfam" id="PF18457"/>
    </source>
</evidence>
<reference evidence="3" key="1">
    <citation type="submission" date="2018-01" db="EMBL/GenBank/DDBJ databases">
        <title>Rubneribacter badeniensis gen. nov., sp. nov., and Colonibacter rubneri, gen. nov., sp. nov., WGS of new members of the Eggerthellaceae.</title>
        <authorList>
            <person name="Danylec N."/>
            <person name="Stoll D.A."/>
            <person name="Doetsch A."/>
            <person name="Kulling S.E."/>
            <person name="Huch M."/>
        </authorList>
    </citation>
    <scope>NUCLEOTIDE SEQUENCE [LARGE SCALE GENOMIC DNA]</scope>
    <source>
        <strain evidence="3">ResAG-96</strain>
    </source>
</reference>
<comment type="caution">
    <text evidence="2">The sequence shown here is derived from an EMBL/GenBank/DDBJ whole genome shotgun (WGS) entry which is preliminary data.</text>
</comment>
<dbReference type="AlphaFoldDB" id="A0A2K2U958"/>
<keyword evidence="3" id="KW-1185">Reference proteome</keyword>
<feature type="domain" description="Up-regulated in Daf-2" evidence="1">
    <location>
        <begin position="5"/>
        <end position="191"/>
    </location>
</feature>